<keyword evidence="6" id="KW-0963">Cytoplasm</keyword>
<proteinExistence type="inferred from homology"/>
<dbReference type="Pfam" id="PF05625">
    <property type="entry name" value="PAXNEB"/>
    <property type="match status" value="1"/>
</dbReference>
<name>A0A8J9ZGF1_BRALA</name>
<dbReference type="GO" id="GO:0005737">
    <property type="term" value="C:cytoplasm"/>
    <property type="evidence" value="ECO:0007669"/>
    <property type="project" value="UniProtKB-SubCell"/>
</dbReference>
<dbReference type="AlphaFoldDB" id="A0A8J9ZGF1"/>
<protein>
    <recommendedName>
        <fullName evidence="5">Elongator complex protein 4</fullName>
    </recommendedName>
</protein>
<dbReference type="PANTHER" id="PTHR12896">
    <property type="entry name" value="PAX6 NEIGHBOR PROTEIN PAXNEB"/>
    <property type="match status" value="1"/>
</dbReference>
<evidence type="ECO:0000256" key="2">
    <source>
        <dbReference type="ARBA" id="ARBA00004496"/>
    </source>
</evidence>
<evidence type="ECO:0000256" key="3">
    <source>
        <dbReference type="ARBA" id="ARBA00005043"/>
    </source>
</evidence>
<comment type="pathway">
    <text evidence="3">tRNA modification; 5-methoxycarbonylmethyl-2-thiouridine-tRNA biosynthesis.</text>
</comment>
<evidence type="ECO:0000256" key="6">
    <source>
        <dbReference type="ARBA" id="ARBA00022490"/>
    </source>
</evidence>
<evidence type="ECO:0000256" key="9">
    <source>
        <dbReference type="ARBA" id="ARBA00045238"/>
    </source>
</evidence>
<dbReference type="OrthoDB" id="289162at2759"/>
<evidence type="ECO:0000256" key="5">
    <source>
        <dbReference type="ARBA" id="ARBA00020265"/>
    </source>
</evidence>
<feature type="compositionally biased region" description="Polar residues" evidence="10">
    <location>
        <begin position="431"/>
        <end position="447"/>
    </location>
</feature>
<comment type="subcellular location">
    <subcellularLocation>
        <location evidence="2">Cytoplasm</location>
    </subcellularLocation>
    <subcellularLocation>
        <location evidence="1">Nucleus</location>
    </subcellularLocation>
</comment>
<dbReference type="PANTHER" id="PTHR12896:SF1">
    <property type="entry name" value="ELONGATOR COMPLEX PROTEIN 4"/>
    <property type="match status" value="1"/>
</dbReference>
<keyword evidence="8" id="KW-0539">Nucleus</keyword>
<sequence length="447" mass="49932">MLRGALCTTYCPEILKLATQSGIFVYRQPSWKRKYSPPQVGDSLFCGDNMAASTGKGGVTSFQKKSRTKTLQIPGTRPSSQGNQLLVSTGVPSLDHIIGGGIVVGTVLLVEEDSFGNYARLLMKYFMAEGIMTRHPLLLSSAELHPKQLLRDLPAPVSDDIGKAALHQEDVSSEKNVEKEATMKIAWRYQNLRTEQPELGAFSKFGHYYDLSKTMSSEMIDTAPSRLFYLPDELPLEEQGMWNSIRNPAYVKLLQSIQDVVREGQFDLTVPQPKDVSRTVLRIGLHSLGSPLWGEQDGGTSHDTSLPHFLHALRAVLRTSLTACLITIPTHLFQDMAFTRRLEKLCDSVIRLESFAGSEKEQNPAYKDYHGLLYIKQLSQANSLLSYMPDCNDFAFKLRRKKFAVEKLHLPPELQDSQQREQDDPVAALKTPSTGCFSTSGKSKLDF</sequence>
<dbReference type="CDD" id="cd19494">
    <property type="entry name" value="Elp4"/>
    <property type="match status" value="1"/>
</dbReference>
<reference evidence="11" key="1">
    <citation type="submission" date="2022-01" db="EMBL/GenBank/DDBJ databases">
        <authorList>
            <person name="Braso-Vives M."/>
        </authorList>
    </citation>
    <scope>NUCLEOTIDE SEQUENCE</scope>
</reference>
<dbReference type="GO" id="GO:0008023">
    <property type="term" value="C:transcription elongation factor complex"/>
    <property type="evidence" value="ECO:0007669"/>
    <property type="project" value="TreeGrafter"/>
</dbReference>
<keyword evidence="12" id="KW-1185">Reference proteome</keyword>
<dbReference type="Gene3D" id="3.40.50.300">
    <property type="entry name" value="P-loop containing nucleotide triphosphate hydrolases"/>
    <property type="match status" value="1"/>
</dbReference>
<keyword evidence="7" id="KW-0819">tRNA processing</keyword>
<organism evidence="11 12">
    <name type="scientific">Branchiostoma lanceolatum</name>
    <name type="common">Common lancelet</name>
    <name type="synonym">Amphioxus lanceolatum</name>
    <dbReference type="NCBI Taxonomy" id="7740"/>
    <lineage>
        <taxon>Eukaryota</taxon>
        <taxon>Metazoa</taxon>
        <taxon>Chordata</taxon>
        <taxon>Cephalochordata</taxon>
        <taxon>Leptocardii</taxon>
        <taxon>Amphioxiformes</taxon>
        <taxon>Branchiostomatidae</taxon>
        <taxon>Branchiostoma</taxon>
    </lineage>
</organism>
<evidence type="ECO:0000256" key="4">
    <source>
        <dbReference type="ARBA" id="ARBA00007573"/>
    </source>
</evidence>
<evidence type="ECO:0000313" key="12">
    <source>
        <dbReference type="Proteomes" id="UP000838412"/>
    </source>
</evidence>
<feature type="region of interest" description="Disordered" evidence="10">
    <location>
        <begin position="413"/>
        <end position="447"/>
    </location>
</feature>
<evidence type="ECO:0000256" key="10">
    <source>
        <dbReference type="SAM" id="MobiDB-lite"/>
    </source>
</evidence>
<comment type="similarity">
    <text evidence="4">Belongs to the ELP4 family.</text>
</comment>
<dbReference type="GO" id="GO:0002098">
    <property type="term" value="P:tRNA wobble uridine modification"/>
    <property type="evidence" value="ECO:0007669"/>
    <property type="project" value="InterPro"/>
</dbReference>
<accession>A0A8J9ZGF1</accession>
<evidence type="ECO:0000256" key="1">
    <source>
        <dbReference type="ARBA" id="ARBA00004123"/>
    </source>
</evidence>
<evidence type="ECO:0000313" key="11">
    <source>
        <dbReference type="EMBL" id="CAH1254162.1"/>
    </source>
</evidence>
<gene>
    <name evidence="11" type="primary">ELP4</name>
    <name evidence="11" type="ORF">BLAG_LOCUS13680</name>
</gene>
<comment type="function">
    <text evidence="9">Component of the elongator complex which is required for multiple tRNA modifications, including mcm5U (5-methoxycarbonylmethyl uridine), mcm5s2U (5-methoxycarbonylmethyl-2-thiouridine), and ncm5U (5-carbamoylmethyl uridine). The elongator complex catalyzes the formation of carboxymethyluridine in the wobble base at position 34 in tRNAs.</text>
</comment>
<evidence type="ECO:0000256" key="7">
    <source>
        <dbReference type="ARBA" id="ARBA00022694"/>
    </source>
</evidence>
<evidence type="ECO:0000256" key="8">
    <source>
        <dbReference type="ARBA" id="ARBA00023242"/>
    </source>
</evidence>
<dbReference type="InterPro" id="IPR027417">
    <property type="entry name" value="P-loop_NTPase"/>
</dbReference>
<dbReference type="EMBL" id="OV696687">
    <property type="protein sequence ID" value="CAH1254162.1"/>
    <property type="molecule type" value="Genomic_DNA"/>
</dbReference>
<dbReference type="GO" id="GO:0033588">
    <property type="term" value="C:elongator holoenzyme complex"/>
    <property type="evidence" value="ECO:0007669"/>
    <property type="project" value="InterPro"/>
</dbReference>
<dbReference type="UniPathway" id="UPA00988"/>
<dbReference type="Proteomes" id="UP000838412">
    <property type="component" value="Chromosome 2"/>
</dbReference>
<dbReference type="InterPro" id="IPR008728">
    <property type="entry name" value="Elongator_complex_protein_4"/>
</dbReference>